<feature type="transmembrane region" description="Helical" evidence="6">
    <location>
        <begin position="213"/>
        <end position="232"/>
    </location>
</feature>
<comment type="subcellular location">
    <subcellularLocation>
        <location evidence="1">Membrane</location>
        <topology evidence="1">Multi-pass membrane protein</topology>
    </subcellularLocation>
</comment>
<name>A0A0F9H1F0_9ZZZZ</name>
<dbReference type="Pfam" id="PF00209">
    <property type="entry name" value="SNF"/>
    <property type="match status" value="2"/>
</dbReference>
<dbReference type="InterPro" id="IPR037272">
    <property type="entry name" value="SNS_sf"/>
</dbReference>
<evidence type="ECO:0000313" key="7">
    <source>
        <dbReference type="EMBL" id="KKL75470.1"/>
    </source>
</evidence>
<dbReference type="InterPro" id="IPR000175">
    <property type="entry name" value="Na/ntran_symport"/>
</dbReference>
<evidence type="ECO:0000256" key="5">
    <source>
        <dbReference type="ARBA" id="ARBA00023136"/>
    </source>
</evidence>
<feature type="transmembrane region" description="Helical" evidence="6">
    <location>
        <begin position="43"/>
        <end position="67"/>
    </location>
</feature>
<dbReference type="PROSITE" id="PS00610">
    <property type="entry name" value="NA_NEUROTRAN_SYMP_1"/>
    <property type="match status" value="1"/>
</dbReference>
<dbReference type="PROSITE" id="PS50267">
    <property type="entry name" value="NA_NEUROTRAN_SYMP_3"/>
    <property type="match status" value="1"/>
</dbReference>
<comment type="caution">
    <text evidence="7">The sequence shown here is derived from an EMBL/GenBank/DDBJ whole genome shotgun (WGS) entry which is preliminary data.</text>
</comment>
<reference evidence="7" key="1">
    <citation type="journal article" date="2015" name="Nature">
        <title>Complex archaea that bridge the gap between prokaryotes and eukaryotes.</title>
        <authorList>
            <person name="Spang A."/>
            <person name="Saw J.H."/>
            <person name="Jorgensen S.L."/>
            <person name="Zaremba-Niedzwiedzka K."/>
            <person name="Martijn J."/>
            <person name="Lind A.E."/>
            <person name="van Eijk R."/>
            <person name="Schleper C."/>
            <person name="Guy L."/>
            <person name="Ettema T.J."/>
        </authorList>
    </citation>
    <scope>NUCLEOTIDE SEQUENCE</scope>
</reference>
<dbReference type="NCBIfam" id="NF037979">
    <property type="entry name" value="Na_transp"/>
    <property type="match status" value="1"/>
</dbReference>
<protein>
    <recommendedName>
        <fullName evidence="8">Transporter</fullName>
    </recommendedName>
</protein>
<evidence type="ECO:0000256" key="3">
    <source>
        <dbReference type="ARBA" id="ARBA00022692"/>
    </source>
</evidence>
<gene>
    <name evidence="7" type="ORF">LCGC14_2054560</name>
</gene>
<dbReference type="CDD" id="cd10336">
    <property type="entry name" value="SLC6sbd_Tyt1-Like"/>
    <property type="match status" value="1"/>
</dbReference>
<dbReference type="PANTHER" id="PTHR42948:SF1">
    <property type="entry name" value="TRANSPORTER"/>
    <property type="match status" value="1"/>
</dbReference>
<evidence type="ECO:0008006" key="8">
    <source>
        <dbReference type="Google" id="ProtNLM"/>
    </source>
</evidence>
<feature type="transmembrane region" description="Helical" evidence="6">
    <location>
        <begin position="176"/>
        <end position="193"/>
    </location>
</feature>
<evidence type="ECO:0000256" key="4">
    <source>
        <dbReference type="ARBA" id="ARBA00022989"/>
    </source>
</evidence>
<feature type="transmembrane region" description="Helical" evidence="6">
    <location>
        <begin position="144"/>
        <end position="164"/>
    </location>
</feature>
<dbReference type="GO" id="GO:0016020">
    <property type="term" value="C:membrane"/>
    <property type="evidence" value="ECO:0007669"/>
    <property type="project" value="UniProtKB-SubCell"/>
</dbReference>
<feature type="transmembrane region" description="Helical" evidence="6">
    <location>
        <begin position="12"/>
        <end position="31"/>
    </location>
</feature>
<dbReference type="PRINTS" id="PR00176">
    <property type="entry name" value="NANEUSMPORT"/>
</dbReference>
<proteinExistence type="predicted"/>
<feature type="transmembrane region" description="Helical" evidence="6">
    <location>
        <begin position="379"/>
        <end position="404"/>
    </location>
</feature>
<evidence type="ECO:0000256" key="6">
    <source>
        <dbReference type="SAM" id="Phobius"/>
    </source>
</evidence>
<sequence>MKPFEKRESWKSRTGFIFAALGSAVGLGSIWRFPYVVGQNGGAAFILLYLIFLALIGFPILIAEILVGRTAQLSPFGAFKKIGKNKFWGLSGKLVIFTGFIISSFYSVIAGWMLGYLIEAIFGHLSFSGSAQALEHFDKLSSSAFWSIGFHFLFMALSILILFFGVRKGIEQKSKIMMPLLIVVVIILVIKGVTLPSASKGLKFLLSPRWDLVTPAGILIALGQAFFTLSLGQGTMVTYGSYLSKKEDIPKSCFPVVLLNTLISILVGIAIFTIVFSQDLQPAVGPSLIFETLPLVFTKMKLGYVLSIFFFLLVTLAALTSEISALEPFISYLIDEKGWKRKKASIFTGCLAFLIGVPSALSFGLLKRFTLFGLNFFDFVSFLSVNILVPLGGFLIVVLVSYIWGIKKAFEHLKVSKEAFFHHRPWVAMYFKVCLKYISPI</sequence>
<feature type="non-terminal residue" evidence="7">
    <location>
        <position position="441"/>
    </location>
</feature>
<keyword evidence="3 6" id="KW-0812">Transmembrane</keyword>
<feature type="transmembrane region" description="Helical" evidence="6">
    <location>
        <begin position="302"/>
        <end position="323"/>
    </location>
</feature>
<dbReference type="PANTHER" id="PTHR42948">
    <property type="entry name" value="TRANSPORTER"/>
    <property type="match status" value="1"/>
</dbReference>
<organism evidence="7">
    <name type="scientific">marine sediment metagenome</name>
    <dbReference type="NCBI Taxonomy" id="412755"/>
    <lineage>
        <taxon>unclassified sequences</taxon>
        <taxon>metagenomes</taxon>
        <taxon>ecological metagenomes</taxon>
    </lineage>
</organism>
<dbReference type="Gene3D" id="1.20.1740.10">
    <property type="entry name" value="Amino acid/polyamine transporter I"/>
    <property type="match status" value="1"/>
</dbReference>
<feature type="transmembrane region" description="Helical" evidence="6">
    <location>
        <begin position="253"/>
        <end position="276"/>
    </location>
</feature>
<keyword evidence="5 6" id="KW-0472">Membrane</keyword>
<keyword evidence="2" id="KW-0813">Transport</keyword>
<feature type="transmembrane region" description="Helical" evidence="6">
    <location>
        <begin position="94"/>
        <end position="118"/>
    </location>
</feature>
<keyword evidence="4 6" id="KW-1133">Transmembrane helix</keyword>
<dbReference type="SUPFAM" id="SSF161070">
    <property type="entry name" value="SNF-like"/>
    <property type="match status" value="1"/>
</dbReference>
<accession>A0A0F9H1F0</accession>
<feature type="transmembrane region" description="Helical" evidence="6">
    <location>
        <begin position="344"/>
        <end position="367"/>
    </location>
</feature>
<dbReference type="EMBL" id="LAZR01024343">
    <property type="protein sequence ID" value="KKL75470.1"/>
    <property type="molecule type" value="Genomic_DNA"/>
</dbReference>
<evidence type="ECO:0000256" key="1">
    <source>
        <dbReference type="ARBA" id="ARBA00004141"/>
    </source>
</evidence>
<dbReference type="InterPro" id="IPR047218">
    <property type="entry name" value="YocR/YhdH-like"/>
</dbReference>
<dbReference type="AlphaFoldDB" id="A0A0F9H1F0"/>
<evidence type="ECO:0000256" key="2">
    <source>
        <dbReference type="ARBA" id="ARBA00022448"/>
    </source>
</evidence>